<dbReference type="Proteomes" id="UP000807469">
    <property type="component" value="Unassembled WGS sequence"/>
</dbReference>
<evidence type="ECO:0000313" key="2">
    <source>
        <dbReference type="Proteomes" id="UP000807469"/>
    </source>
</evidence>
<protein>
    <submittedName>
        <fullName evidence="1">Uncharacterized protein</fullName>
    </submittedName>
</protein>
<dbReference type="EMBL" id="MU155131">
    <property type="protein sequence ID" value="KAF9486179.1"/>
    <property type="molecule type" value="Genomic_DNA"/>
</dbReference>
<accession>A0A9P5ZGW0</accession>
<reference evidence="1" key="1">
    <citation type="submission" date="2020-11" db="EMBL/GenBank/DDBJ databases">
        <authorList>
            <consortium name="DOE Joint Genome Institute"/>
            <person name="Ahrendt S."/>
            <person name="Riley R."/>
            <person name="Andreopoulos W."/>
            <person name="Labutti K."/>
            <person name="Pangilinan J."/>
            <person name="Ruiz-Duenas F.J."/>
            <person name="Barrasa J.M."/>
            <person name="Sanchez-Garcia M."/>
            <person name="Camarero S."/>
            <person name="Miyauchi S."/>
            <person name="Serrano A."/>
            <person name="Linde D."/>
            <person name="Babiker R."/>
            <person name="Drula E."/>
            <person name="Ayuso-Fernandez I."/>
            <person name="Pacheco R."/>
            <person name="Padilla G."/>
            <person name="Ferreira P."/>
            <person name="Barriuso J."/>
            <person name="Kellner H."/>
            <person name="Castanera R."/>
            <person name="Alfaro M."/>
            <person name="Ramirez L."/>
            <person name="Pisabarro A.G."/>
            <person name="Kuo A."/>
            <person name="Tritt A."/>
            <person name="Lipzen A."/>
            <person name="He G."/>
            <person name="Yan M."/>
            <person name="Ng V."/>
            <person name="Cullen D."/>
            <person name="Martin F."/>
            <person name="Rosso M.-N."/>
            <person name="Henrissat B."/>
            <person name="Hibbett D."/>
            <person name="Martinez A.T."/>
            <person name="Grigoriev I.V."/>
        </authorList>
    </citation>
    <scope>NUCLEOTIDE SEQUENCE</scope>
    <source>
        <strain evidence="1">CIRM-BRFM 674</strain>
    </source>
</reference>
<comment type="caution">
    <text evidence="1">The sequence shown here is derived from an EMBL/GenBank/DDBJ whole genome shotgun (WGS) entry which is preliminary data.</text>
</comment>
<keyword evidence="2" id="KW-1185">Reference proteome</keyword>
<organism evidence="1 2">
    <name type="scientific">Pholiota conissans</name>
    <dbReference type="NCBI Taxonomy" id="109636"/>
    <lineage>
        <taxon>Eukaryota</taxon>
        <taxon>Fungi</taxon>
        <taxon>Dikarya</taxon>
        <taxon>Basidiomycota</taxon>
        <taxon>Agaricomycotina</taxon>
        <taxon>Agaricomycetes</taxon>
        <taxon>Agaricomycetidae</taxon>
        <taxon>Agaricales</taxon>
        <taxon>Agaricineae</taxon>
        <taxon>Strophariaceae</taxon>
        <taxon>Pholiota</taxon>
    </lineage>
</organism>
<name>A0A9P5ZGW0_9AGAR</name>
<dbReference type="AlphaFoldDB" id="A0A9P5ZGW0"/>
<sequence length="78" mass="8685">MTDSAFRCLLQFVPFLCLCLLFVTATFSSVLGFVQNVPPSISLPEPRTLPERTCELHSLGTRKDDTDQVNSTREGCSF</sequence>
<evidence type="ECO:0000313" key="1">
    <source>
        <dbReference type="EMBL" id="KAF9486179.1"/>
    </source>
</evidence>
<proteinExistence type="predicted"/>
<gene>
    <name evidence="1" type="ORF">BDN70DRAFT_870270</name>
</gene>